<gene>
    <name evidence="10" type="ORF">GTQ48_04535</name>
</gene>
<evidence type="ECO:0000256" key="2">
    <source>
        <dbReference type="ARBA" id="ARBA00022448"/>
    </source>
</evidence>
<dbReference type="GO" id="GO:0015528">
    <property type="term" value="F:lactose:proton symporter activity"/>
    <property type="evidence" value="ECO:0007669"/>
    <property type="project" value="TreeGrafter"/>
</dbReference>
<evidence type="ECO:0000256" key="8">
    <source>
        <dbReference type="SAM" id="Phobius"/>
    </source>
</evidence>
<dbReference type="Gene3D" id="1.20.1250.20">
    <property type="entry name" value="MFS general substrate transporter like domains"/>
    <property type="match status" value="2"/>
</dbReference>
<feature type="transmembrane region" description="Helical" evidence="8">
    <location>
        <begin position="279"/>
        <end position="298"/>
    </location>
</feature>
<keyword evidence="5 8" id="KW-0812">Transmembrane</keyword>
<feature type="transmembrane region" description="Helical" evidence="8">
    <location>
        <begin position="310"/>
        <end position="332"/>
    </location>
</feature>
<reference evidence="10 11" key="1">
    <citation type="submission" date="2020-01" db="EMBL/GenBank/DDBJ databases">
        <title>Genomes of bacteria type strains.</title>
        <authorList>
            <person name="Chen J."/>
            <person name="Zhu S."/>
            <person name="Yang J."/>
        </authorList>
    </citation>
    <scope>NUCLEOTIDE SEQUENCE [LARGE SCALE GENOMIC DNA]</scope>
    <source>
        <strain evidence="10 11">LMG 24078</strain>
    </source>
</reference>
<dbReference type="NCBIfam" id="NF037955">
    <property type="entry name" value="mfs"/>
    <property type="match status" value="1"/>
</dbReference>
<evidence type="ECO:0000313" key="10">
    <source>
        <dbReference type="EMBL" id="NDW14797.1"/>
    </source>
</evidence>
<feature type="domain" description="Major facilitator superfamily associated" evidence="9">
    <location>
        <begin position="23"/>
        <end position="377"/>
    </location>
</feature>
<feature type="transmembrane region" description="Helical" evidence="8">
    <location>
        <begin position="376"/>
        <end position="394"/>
    </location>
</feature>
<evidence type="ECO:0000256" key="6">
    <source>
        <dbReference type="ARBA" id="ARBA00022989"/>
    </source>
</evidence>
<evidence type="ECO:0000256" key="1">
    <source>
        <dbReference type="ARBA" id="ARBA00004429"/>
    </source>
</evidence>
<comment type="subcellular location">
    <subcellularLocation>
        <location evidence="1">Cell inner membrane</location>
        <topology evidence="1">Multi-pass membrane protein</topology>
    </subcellularLocation>
</comment>
<evidence type="ECO:0000256" key="4">
    <source>
        <dbReference type="ARBA" id="ARBA00022519"/>
    </source>
</evidence>
<evidence type="ECO:0000256" key="3">
    <source>
        <dbReference type="ARBA" id="ARBA00022475"/>
    </source>
</evidence>
<feature type="transmembrane region" description="Helical" evidence="8">
    <location>
        <begin position="219"/>
        <end position="243"/>
    </location>
</feature>
<feature type="transmembrane region" description="Helical" evidence="8">
    <location>
        <begin position="255"/>
        <end position="272"/>
    </location>
</feature>
<evidence type="ECO:0000259" key="9">
    <source>
        <dbReference type="Pfam" id="PF12832"/>
    </source>
</evidence>
<evidence type="ECO:0000256" key="7">
    <source>
        <dbReference type="ARBA" id="ARBA00023136"/>
    </source>
</evidence>
<evidence type="ECO:0000256" key="5">
    <source>
        <dbReference type="ARBA" id="ARBA00022692"/>
    </source>
</evidence>
<keyword evidence="3" id="KW-1003">Cell membrane</keyword>
<dbReference type="EMBL" id="JAAAWO010000002">
    <property type="protein sequence ID" value="NDW14797.1"/>
    <property type="molecule type" value="Genomic_DNA"/>
</dbReference>
<organism evidence="10 11">
    <name type="scientific">Alteromonas genovensis</name>
    <dbReference type="NCBI Taxonomy" id="471225"/>
    <lineage>
        <taxon>Bacteria</taxon>
        <taxon>Pseudomonadati</taxon>
        <taxon>Pseudomonadota</taxon>
        <taxon>Gammaproteobacteria</taxon>
        <taxon>Alteromonadales</taxon>
        <taxon>Alteromonadaceae</taxon>
        <taxon>Alteromonas/Salinimonas group</taxon>
        <taxon>Alteromonas</taxon>
    </lineage>
</organism>
<dbReference type="GO" id="GO:0005886">
    <property type="term" value="C:plasma membrane"/>
    <property type="evidence" value="ECO:0007669"/>
    <property type="project" value="UniProtKB-SubCell"/>
</dbReference>
<proteinExistence type="predicted"/>
<feature type="transmembrane region" description="Helical" evidence="8">
    <location>
        <begin position="89"/>
        <end position="107"/>
    </location>
</feature>
<evidence type="ECO:0000313" key="11">
    <source>
        <dbReference type="Proteomes" id="UP000471381"/>
    </source>
</evidence>
<dbReference type="InterPro" id="IPR026032">
    <property type="entry name" value="HcaT-like"/>
</dbReference>
<dbReference type="AlphaFoldDB" id="A0A6N9TBY3"/>
<sequence length="407" mass="44395">MLYIWRYALTLPSHSSVTSKKSLIILALTYWLYFGQLGVLVPYLGIFLDGRGFSSQDIGELFAVITLARILGPGLWAGVADKTGNAVGIMRLGCLLTVLTFSSVFYFSSFWGLTFAFGLMMMFWTAVLPQLEVITMNAVSTSTANYGQIRLWGSIGFICLTVTAGKALDIFSTETPVYVSVGVLSLLFISTLFITAPAKKSKTESEPGSIWRFVKQKPFAIFIFASACLQISFGAFYGFFALYMRDLGYSGQQTGVFIAFGVLAEVGIFLVARHLISRFGVWNLLFASITLTALRWYLLADFAQHISVIVFSQVIHALSFGLTHAVSVHFIHQYLPAAFHSRGQAVYISIAFGLGGASGNYLAGQQWSQGTNAYETFVTAAVFAAVGALSLFLCSKKVMDGKAPQQA</sequence>
<dbReference type="InterPro" id="IPR036259">
    <property type="entry name" value="MFS_trans_sf"/>
</dbReference>
<keyword evidence="4" id="KW-0997">Cell inner membrane</keyword>
<dbReference type="PANTHER" id="PTHR23522">
    <property type="entry name" value="BLL5896 PROTEIN"/>
    <property type="match status" value="1"/>
</dbReference>
<dbReference type="SUPFAM" id="SSF103473">
    <property type="entry name" value="MFS general substrate transporter"/>
    <property type="match status" value="1"/>
</dbReference>
<feature type="transmembrane region" description="Helical" evidence="8">
    <location>
        <begin position="151"/>
        <end position="171"/>
    </location>
</feature>
<keyword evidence="7 8" id="KW-0472">Membrane</keyword>
<dbReference type="InterPro" id="IPR024989">
    <property type="entry name" value="MFS_assoc_dom"/>
</dbReference>
<keyword evidence="2" id="KW-0813">Transport</keyword>
<accession>A0A6N9TBY3</accession>
<keyword evidence="6 8" id="KW-1133">Transmembrane helix</keyword>
<dbReference type="GO" id="GO:0030395">
    <property type="term" value="F:lactose binding"/>
    <property type="evidence" value="ECO:0007669"/>
    <property type="project" value="TreeGrafter"/>
</dbReference>
<dbReference type="Proteomes" id="UP000471381">
    <property type="component" value="Unassembled WGS sequence"/>
</dbReference>
<feature type="transmembrane region" description="Helical" evidence="8">
    <location>
        <begin position="113"/>
        <end position="139"/>
    </location>
</feature>
<dbReference type="PANTHER" id="PTHR23522:SF10">
    <property type="entry name" value="3-PHENYLPROPIONIC ACID TRANSPORTER-RELATED"/>
    <property type="match status" value="1"/>
</dbReference>
<feature type="transmembrane region" description="Helical" evidence="8">
    <location>
        <begin position="177"/>
        <end position="198"/>
    </location>
</feature>
<dbReference type="Pfam" id="PF12832">
    <property type="entry name" value="MFS_1_like"/>
    <property type="match status" value="1"/>
</dbReference>
<comment type="caution">
    <text evidence="10">The sequence shown here is derived from an EMBL/GenBank/DDBJ whole genome shotgun (WGS) entry which is preliminary data.</text>
</comment>
<feature type="transmembrane region" description="Helical" evidence="8">
    <location>
        <begin position="23"/>
        <end position="46"/>
    </location>
</feature>
<name>A0A6N9TBY3_9ALTE</name>
<feature type="transmembrane region" description="Helical" evidence="8">
    <location>
        <begin position="344"/>
        <end position="364"/>
    </location>
</feature>
<feature type="transmembrane region" description="Helical" evidence="8">
    <location>
        <begin position="58"/>
        <end position="77"/>
    </location>
</feature>
<dbReference type="PIRSF" id="PIRSF004925">
    <property type="entry name" value="HcaT"/>
    <property type="match status" value="1"/>
</dbReference>
<protein>
    <submittedName>
        <fullName evidence="10">MFS transporter</fullName>
    </submittedName>
</protein>
<keyword evidence="11" id="KW-1185">Reference proteome</keyword>